<accession>U7V9I4</accession>
<name>U7V9I4_9FUSO</name>
<feature type="domain" description="ABC transporter" evidence="10">
    <location>
        <begin position="8"/>
        <end position="238"/>
    </location>
</feature>
<feature type="coiled-coil region" evidence="9">
    <location>
        <begin position="113"/>
        <end position="140"/>
    </location>
</feature>
<comment type="subcellular location">
    <subcellularLocation>
        <location evidence="1">Cell membrane</location>
    </subcellularLocation>
</comment>
<dbReference type="GO" id="GO:0042626">
    <property type="term" value="F:ATPase-coupled transmembrane transporter activity"/>
    <property type="evidence" value="ECO:0007669"/>
    <property type="project" value="TreeGrafter"/>
</dbReference>
<keyword evidence="6" id="KW-0067">ATP-binding</keyword>
<dbReference type="PANTHER" id="PTHR43553">
    <property type="entry name" value="HEAVY METAL TRANSPORTER"/>
    <property type="match status" value="1"/>
</dbReference>
<evidence type="ECO:0000256" key="5">
    <source>
        <dbReference type="ARBA" id="ARBA00022741"/>
    </source>
</evidence>
<evidence type="ECO:0000256" key="3">
    <source>
        <dbReference type="ARBA" id="ARBA00022448"/>
    </source>
</evidence>
<protein>
    <recommendedName>
        <fullName evidence="10">ABC transporter domain-containing protein</fullName>
    </recommendedName>
</protein>
<proteinExistence type="inferred from homology"/>
<evidence type="ECO:0000313" key="11">
    <source>
        <dbReference type="EMBL" id="ERT68180.1"/>
    </source>
</evidence>
<dbReference type="PROSITE" id="PS50893">
    <property type="entry name" value="ABC_TRANSPORTER_2"/>
    <property type="match status" value="1"/>
</dbReference>
<keyword evidence="5" id="KW-0547">Nucleotide-binding</keyword>
<dbReference type="InterPro" id="IPR015856">
    <property type="entry name" value="ABC_transpr_CbiO/EcfA_su"/>
</dbReference>
<dbReference type="PROSITE" id="PS00211">
    <property type="entry name" value="ABC_TRANSPORTER_1"/>
    <property type="match status" value="1"/>
</dbReference>
<keyword evidence="8" id="KW-0472">Membrane</keyword>
<dbReference type="AlphaFoldDB" id="U7V9I4"/>
<dbReference type="CDD" id="cd03225">
    <property type="entry name" value="ABC_cobalt_CbiO_domain1"/>
    <property type="match status" value="1"/>
</dbReference>
<keyword evidence="4" id="KW-1003">Cell membrane</keyword>
<dbReference type="GO" id="GO:0043190">
    <property type="term" value="C:ATP-binding cassette (ABC) transporter complex"/>
    <property type="evidence" value="ECO:0007669"/>
    <property type="project" value="TreeGrafter"/>
</dbReference>
<dbReference type="InterPro" id="IPR003439">
    <property type="entry name" value="ABC_transporter-like_ATP-bd"/>
</dbReference>
<evidence type="ECO:0000259" key="10">
    <source>
        <dbReference type="PROSITE" id="PS50893"/>
    </source>
</evidence>
<dbReference type="SMART" id="SM00382">
    <property type="entry name" value="AAA"/>
    <property type="match status" value="1"/>
</dbReference>
<dbReference type="EMBL" id="AXZF01000075">
    <property type="protein sequence ID" value="ERT68180.1"/>
    <property type="molecule type" value="Genomic_DNA"/>
</dbReference>
<dbReference type="FunFam" id="3.40.50.300:FF:000224">
    <property type="entry name" value="Energy-coupling factor transporter ATP-binding protein EcfA"/>
    <property type="match status" value="1"/>
</dbReference>
<evidence type="ECO:0000256" key="9">
    <source>
        <dbReference type="SAM" id="Coils"/>
    </source>
</evidence>
<evidence type="ECO:0000256" key="1">
    <source>
        <dbReference type="ARBA" id="ARBA00004236"/>
    </source>
</evidence>
<dbReference type="STRING" id="1319815.HMPREF0202_01890"/>
<comment type="caution">
    <text evidence="11">The sequence shown here is derived from an EMBL/GenBank/DDBJ whole genome shotgun (WGS) entry which is preliminary data.</text>
</comment>
<gene>
    <name evidence="11" type="ORF">HMPREF0202_01890</name>
</gene>
<dbReference type="GO" id="GO:0016887">
    <property type="term" value="F:ATP hydrolysis activity"/>
    <property type="evidence" value="ECO:0007669"/>
    <property type="project" value="InterPro"/>
</dbReference>
<dbReference type="SUPFAM" id="SSF52540">
    <property type="entry name" value="P-loop containing nucleoside triphosphate hydrolases"/>
    <property type="match status" value="1"/>
</dbReference>
<dbReference type="eggNOG" id="COG1122">
    <property type="taxonomic scope" value="Bacteria"/>
</dbReference>
<organism evidence="11 12">
    <name type="scientific">Cetobacterium somerae ATCC BAA-474</name>
    <dbReference type="NCBI Taxonomy" id="1319815"/>
    <lineage>
        <taxon>Bacteria</taxon>
        <taxon>Fusobacteriati</taxon>
        <taxon>Fusobacteriota</taxon>
        <taxon>Fusobacteriia</taxon>
        <taxon>Fusobacteriales</taxon>
        <taxon>Fusobacteriaceae</taxon>
        <taxon>Cetobacterium</taxon>
    </lineage>
</organism>
<dbReference type="InterPro" id="IPR027417">
    <property type="entry name" value="P-loop_NTPase"/>
</dbReference>
<keyword evidence="12" id="KW-1185">Reference proteome</keyword>
<evidence type="ECO:0000256" key="8">
    <source>
        <dbReference type="ARBA" id="ARBA00023136"/>
    </source>
</evidence>
<evidence type="ECO:0000256" key="2">
    <source>
        <dbReference type="ARBA" id="ARBA00005417"/>
    </source>
</evidence>
<dbReference type="InterPro" id="IPR003593">
    <property type="entry name" value="AAA+_ATPase"/>
</dbReference>
<keyword evidence="9" id="KW-0175">Coiled coil</keyword>
<dbReference type="InterPro" id="IPR050095">
    <property type="entry name" value="ECF_ABC_transporter_ATP-bd"/>
</dbReference>
<evidence type="ECO:0000313" key="12">
    <source>
        <dbReference type="Proteomes" id="UP000017081"/>
    </source>
</evidence>
<reference evidence="11 12" key="1">
    <citation type="submission" date="2013-08" db="EMBL/GenBank/DDBJ databases">
        <authorList>
            <person name="Weinstock G."/>
            <person name="Sodergren E."/>
            <person name="Wylie T."/>
            <person name="Fulton L."/>
            <person name="Fulton R."/>
            <person name="Fronick C."/>
            <person name="O'Laughlin M."/>
            <person name="Godfrey J."/>
            <person name="Miner T."/>
            <person name="Herter B."/>
            <person name="Appelbaum E."/>
            <person name="Cordes M."/>
            <person name="Lek S."/>
            <person name="Wollam A."/>
            <person name="Pepin K.H."/>
            <person name="Palsikar V.B."/>
            <person name="Mitreva M."/>
            <person name="Wilson R.K."/>
        </authorList>
    </citation>
    <scope>NUCLEOTIDE SEQUENCE [LARGE SCALE GENOMIC DNA]</scope>
    <source>
        <strain evidence="11 12">ATCC BAA-474</strain>
    </source>
</reference>
<comment type="similarity">
    <text evidence="2">Belongs to the ABC transporter superfamily.</text>
</comment>
<dbReference type="Pfam" id="PF00005">
    <property type="entry name" value="ABC_tran"/>
    <property type="match status" value="1"/>
</dbReference>
<dbReference type="HOGENOM" id="CLU_000604_1_22_0"/>
<dbReference type="GO" id="GO:0005524">
    <property type="term" value="F:ATP binding"/>
    <property type="evidence" value="ECO:0007669"/>
    <property type="project" value="UniProtKB-KW"/>
</dbReference>
<evidence type="ECO:0000256" key="6">
    <source>
        <dbReference type="ARBA" id="ARBA00022840"/>
    </source>
</evidence>
<keyword evidence="7" id="KW-1278">Translocase</keyword>
<dbReference type="InterPro" id="IPR017871">
    <property type="entry name" value="ABC_transporter-like_CS"/>
</dbReference>
<keyword evidence="3" id="KW-0813">Transport</keyword>
<dbReference type="Proteomes" id="UP000017081">
    <property type="component" value="Unassembled WGS sequence"/>
</dbReference>
<dbReference type="PANTHER" id="PTHR43553:SF24">
    <property type="entry name" value="ENERGY-COUPLING FACTOR TRANSPORTER ATP-BINDING PROTEIN ECFA1"/>
    <property type="match status" value="1"/>
</dbReference>
<sequence>MIGVKRLIKLESIKFSYNQEIIFQDFSINFKKGKFYTLLGKNGSGKSTLIKLILGIEKVSQGNIYIDNLNIRESLFQCRKNIGIVFQNPDEQLVTDIVEEEIAFSMENYGYSSDFMKRKVEKLLKEIDFFEKKNEKISKLSGGEKQRVCIASSLVLDPKILILDEGTAMLDPENRKIILDILRNLSNKGMTVILVTHHLNEIEFCDEVIYLEKNKINFNGPKKLFMSFLVKNEIDQGIELPPMFKVARSIYLRTKKDVSEDIFNLNKMGEHLWKSL</sequence>
<evidence type="ECO:0000256" key="7">
    <source>
        <dbReference type="ARBA" id="ARBA00022967"/>
    </source>
</evidence>
<dbReference type="Gene3D" id="3.40.50.300">
    <property type="entry name" value="P-loop containing nucleotide triphosphate hydrolases"/>
    <property type="match status" value="1"/>
</dbReference>
<evidence type="ECO:0000256" key="4">
    <source>
        <dbReference type="ARBA" id="ARBA00022475"/>
    </source>
</evidence>